<gene>
    <name evidence="1" type="ORF">SAMN04489765_3597</name>
</gene>
<organism evidence="1 2">
    <name type="scientific">Tsukamurella pulmonis</name>
    <dbReference type="NCBI Taxonomy" id="47312"/>
    <lineage>
        <taxon>Bacteria</taxon>
        <taxon>Bacillati</taxon>
        <taxon>Actinomycetota</taxon>
        <taxon>Actinomycetes</taxon>
        <taxon>Mycobacteriales</taxon>
        <taxon>Tsukamurellaceae</taxon>
        <taxon>Tsukamurella</taxon>
    </lineage>
</organism>
<dbReference type="GO" id="GO:0005737">
    <property type="term" value="C:cytoplasm"/>
    <property type="evidence" value="ECO:0007669"/>
    <property type="project" value="TreeGrafter"/>
</dbReference>
<evidence type="ECO:0000313" key="2">
    <source>
        <dbReference type="Proteomes" id="UP000183053"/>
    </source>
</evidence>
<evidence type="ECO:0000313" key="1">
    <source>
        <dbReference type="EMBL" id="SDR17052.1"/>
    </source>
</evidence>
<dbReference type="GO" id="GO:0044550">
    <property type="term" value="P:secondary metabolite biosynthetic process"/>
    <property type="evidence" value="ECO:0007669"/>
    <property type="project" value="TreeGrafter"/>
</dbReference>
<dbReference type="Proteomes" id="UP000183053">
    <property type="component" value="Unassembled WGS sequence"/>
</dbReference>
<dbReference type="GO" id="GO:0043041">
    <property type="term" value="P:amino acid activation for nonribosomal peptide biosynthetic process"/>
    <property type="evidence" value="ECO:0007669"/>
    <property type="project" value="TreeGrafter"/>
</dbReference>
<dbReference type="Gene3D" id="3.30.559.30">
    <property type="entry name" value="Nonribosomal peptide synthetase, condensation domain"/>
    <property type="match status" value="1"/>
</dbReference>
<dbReference type="GO" id="GO:0031177">
    <property type="term" value="F:phosphopantetheine binding"/>
    <property type="evidence" value="ECO:0007669"/>
    <property type="project" value="TreeGrafter"/>
</dbReference>
<dbReference type="EMBL" id="FNLF01000002">
    <property type="protein sequence ID" value="SDR17052.1"/>
    <property type="molecule type" value="Genomic_DNA"/>
</dbReference>
<dbReference type="Gene3D" id="3.30.559.10">
    <property type="entry name" value="Chloramphenicol acetyltransferase-like domain"/>
    <property type="match status" value="1"/>
</dbReference>
<dbReference type="RefSeq" id="WP_068568206.1">
    <property type="nucleotide sequence ID" value="NZ_FNLF01000002.1"/>
</dbReference>
<dbReference type="InterPro" id="IPR023213">
    <property type="entry name" value="CAT-like_dom_sf"/>
</dbReference>
<dbReference type="SUPFAM" id="SSF52777">
    <property type="entry name" value="CoA-dependent acyltransferases"/>
    <property type="match status" value="2"/>
</dbReference>
<name>A0A1H1GV03_9ACTN</name>
<sequence length="455" mass="47413">MIGAALDDWRPPQGTLIDFTATVGAGEQPADVGPTFLQAEHLAAAEKAERHTAYIGFAADVRGRADVAALTAAVTDFVRAHESLRTRFVRAGDGWERLVTPAEAITVAAVDAGPAPDGPELTARLRGRFSEEATAWRVPGAVIGAIAGEDSFGLYVAADHSATDGASLLLGLNEIIVRYRAHREGTSAPLPSALAPHSHVARTERDRTAATDPSDPALQVWRRAFTATGGGLERLPIDTGLEPGASAPVQALHHRLLDTDQVAALEASVAPARLSAALYAALAITDHARTGSDTWMRVVVQDLRREFSSPDADLSLTQGWVVGFAPLLLEGLADKEPAQVIADAGEAVRAARRAGAIPTAAALGVLFAEGTVDPAAVTRPPLISYLDARPVASALPEVASSMMFPGDGSTANVSLWLTRESGGLEIGAQCPDTATATAEVARYAEDLRATLATFG</sequence>
<dbReference type="STRING" id="47312.SAMN04489765_3597"/>
<dbReference type="OrthoDB" id="9123229at2"/>
<reference evidence="2" key="1">
    <citation type="submission" date="2016-10" db="EMBL/GenBank/DDBJ databases">
        <authorList>
            <person name="Varghese N."/>
            <person name="Submissions S."/>
        </authorList>
    </citation>
    <scope>NUCLEOTIDE SEQUENCE [LARGE SCALE GENOMIC DNA]</scope>
    <source>
        <strain evidence="2">DSM 44142</strain>
    </source>
</reference>
<dbReference type="AlphaFoldDB" id="A0A1H1GV03"/>
<dbReference type="PANTHER" id="PTHR45527:SF1">
    <property type="entry name" value="FATTY ACID SYNTHASE"/>
    <property type="match status" value="1"/>
</dbReference>
<keyword evidence="2" id="KW-1185">Reference proteome</keyword>
<dbReference type="PANTHER" id="PTHR45527">
    <property type="entry name" value="NONRIBOSOMAL PEPTIDE SYNTHETASE"/>
    <property type="match status" value="1"/>
</dbReference>
<proteinExistence type="predicted"/>
<protein>
    <submittedName>
        <fullName evidence="1">Uncharacterized protein</fullName>
    </submittedName>
</protein>
<accession>A0A1H1GV03</accession>